<evidence type="ECO:0000256" key="3">
    <source>
        <dbReference type="ARBA" id="ARBA00023125"/>
    </source>
</evidence>
<keyword evidence="3" id="KW-0238">DNA-binding</keyword>
<accession>A0A448ZXK8</accession>
<reference evidence="6 7" key="1">
    <citation type="submission" date="2019-01" db="EMBL/GenBank/DDBJ databases">
        <authorList>
            <consortium name="Pathogen Informatics"/>
        </authorList>
    </citation>
    <scope>NUCLEOTIDE SEQUENCE [LARGE SCALE GENOMIC DNA]</scope>
    <source>
        <strain evidence="6 7">NCTC10112</strain>
    </source>
</reference>
<evidence type="ECO:0000313" key="7">
    <source>
        <dbReference type="Proteomes" id="UP000290482"/>
    </source>
</evidence>
<evidence type="ECO:0000256" key="1">
    <source>
        <dbReference type="ARBA" id="ARBA00010923"/>
    </source>
</evidence>
<evidence type="ECO:0000256" key="4">
    <source>
        <dbReference type="ARBA" id="ARBA00038652"/>
    </source>
</evidence>
<comment type="subunit">
    <text evidence="4">The methyltransferase is composed of M and S polypeptides.</text>
</comment>
<dbReference type="Pfam" id="PF01420">
    <property type="entry name" value="Methylase_S"/>
    <property type="match status" value="2"/>
</dbReference>
<dbReference type="InterPro" id="IPR000055">
    <property type="entry name" value="Restrct_endonuc_typeI_TRD"/>
</dbReference>
<dbReference type="PANTHER" id="PTHR43140">
    <property type="entry name" value="TYPE-1 RESTRICTION ENZYME ECOKI SPECIFICITY PROTEIN"/>
    <property type="match status" value="1"/>
</dbReference>
<dbReference type="SUPFAM" id="SSF116734">
    <property type="entry name" value="DNA methylase specificity domain"/>
    <property type="match status" value="2"/>
</dbReference>
<dbReference type="Proteomes" id="UP000290482">
    <property type="component" value="Chromosome"/>
</dbReference>
<feature type="domain" description="Type I restriction modification DNA specificity" evidence="5">
    <location>
        <begin position="13"/>
        <end position="170"/>
    </location>
</feature>
<dbReference type="KEGG" id="mob:NCTC10112_00471"/>
<name>A0A448ZXK8_METOS</name>
<dbReference type="CDD" id="cd17291">
    <property type="entry name" value="RMtype1_S_MgeORF438P-TRD-CR_like"/>
    <property type="match status" value="2"/>
</dbReference>
<dbReference type="EMBL" id="LR214940">
    <property type="protein sequence ID" value="VEU55884.1"/>
    <property type="molecule type" value="Genomic_DNA"/>
</dbReference>
<dbReference type="Gene3D" id="3.90.220.20">
    <property type="entry name" value="DNA methylase specificity domains"/>
    <property type="match status" value="2"/>
</dbReference>
<organism evidence="6 7">
    <name type="scientific">Metamycoplasma orale</name>
    <name type="common">Mycoplasma orale</name>
    <dbReference type="NCBI Taxonomy" id="2121"/>
    <lineage>
        <taxon>Bacteria</taxon>
        <taxon>Bacillati</taxon>
        <taxon>Mycoplasmatota</taxon>
        <taxon>Mycoplasmoidales</taxon>
        <taxon>Metamycoplasmataceae</taxon>
        <taxon>Metamycoplasma</taxon>
    </lineage>
</organism>
<evidence type="ECO:0000256" key="2">
    <source>
        <dbReference type="ARBA" id="ARBA00022747"/>
    </source>
</evidence>
<dbReference type="InterPro" id="IPR044946">
    <property type="entry name" value="Restrct_endonuc_typeI_TRD_sf"/>
</dbReference>
<dbReference type="AlphaFoldDB" id="A0A448ZXK8"/>
<dbReference type="GO" id="GO:0003677">
    <property type="term" value="F:DNA binding"/>
    <property type="evidence" value="ECO:0007669"/>
    <property type="project" value="UniProtKB-KW"/>
</dbReference>
<dbReference type="InterPro" id="IPR051212">
    <property type="entry name" value="Type-I_RE_S_subunit"/>
</dbReference>
<evidence type="ECO:0000313" key="6">
    <source>
        <dbReference type="EMBL" id="VEU55884.1"/>
    </source>
</evidence>
<dbReference type="OrthoDB" id="396674at2"/>
<proteinExistence type="inferred from homology"/>
<comment type="similarity">
    <text evidence="1">Belongs to the type-I restriction system S methylase family.</text>
</comment>
<protein>
    <submittedName>
        <fullName evidence="6">Type I restriction enzyme specificity protein</fullName>
    </submittedName>
</protein>
<dbReference type="PANTHER" id="PTHR43140:SF1">
    <property type="entry name" value="TYPE I RESTRICTION ENZYME ECOKI SPECIFICITY SUBUNIT"/>
    <property type="match status" value="1"/>
</dbReference>
<dbReference type="REBASE" id="298363">
    <property type="entry name" value="S1.Mor10112ORF470P"/>
</dbReference>
<dbReference type="GO" id="GO:0009307">
    <property type="term" value="P:DNA restriction-modification system"/>
    <property type="evidence" value="ECO:0007669"/>
    <property type="project" value="UniProtKB-KW"/>
</dbReference>
<dbReference type="RefSeq" id="WP_022935847.1">
    <property type="nucleotide sequence ID" value="NZ_LR214940.1"/>
</dbReference>
<feature type="domain" description="Type I restriction modification DNA specificity" evidence="5">
    <location>
        <begin position="203"/>
        <end position="364"/>
    </location>
</feature>
<keyword evidence="2" id="KW-0680">Restriction system</keyword>
<sequence>MNKIGQLLKKYCPNGVEEYSLPEVATIKNGMRITKKELLENGEFDVYNGSINVFGKYSKWNTKKNASLIVKYGSAGLVTFLEKNSWVGDPSYIIETNDLNKLTPKYLYYFLKSKENYFIKNKGLGTPPNLPRSVVETFKISVPPIEIQNKIVEILDNFSELEAELEAELEFRNIQYEHYNNKLLDFDNNQSLLRKLTNDNFLNKEVKSYKLKDISKINIGQQLNKELFNNGEYFVYNGGVDPSGKYDKWNVEENHIAISQGGESAGNVKFIKEKFWAGAHCYYIFSNNEEKYNQKYLYYFLKNEQPNLANKANGVAIKGLSKSALEDFEIKVPSIEIQNRIVRVLEKLKTYNKDVNTGLPAELNARKSQYDYYLNKLLTFKTGGGNR</sequence>
<gene>
    <name evidence="6" type="primary">hsdS_1</name>
    <name evidence="6" type="ORF">NCTC10112_00471</name>
</gene>
<keyword evidence="7" id="KW-1185">Reference proteome</keyword>
<evidence type="ECO:0000259" key="5">
    <source>
        <dbReference type="Pfam" id="PF01420"/>
    </source>
</evidence>